<sequence length="371" mass="38857">MSRKVKLIAAVLAAAVVLIVTGAAAIPRLVRHPITVTAQFEDAVGLYVGNGVSVLGMTVGKVTSIVAKDNYVEVKLAIDDGIDVPANAQAVTVSNSILTDRVVELTPPYRGGAKLKNGDVLGLGRTRTPVEFDRTLAMMDKLGKALHGDANGQGPLGDLVNLSADITSAKGRDIKAALDKLSQALRVGADKGAGSNKNIQAIITSLAELTQAAADNDATIRQFGSNLRQLAAILADEDLGSGSTGAKANGILAEAARLLEGNRDSLKDTFANARAIATTLTDNRRELEEFLDVGPLMVDNIYDVIDPVAGSLRLHLLTDKVFLNSQFGKEICNLMGLKQLACATGTLQDYGPDFGLTKMLDLMGNGISGQP</sequence>
<name>A0A1A3U876_MYCSD</name>
<feature type="domain" description="Mce/MlaD" evidence="1">
    <location>
        <begin position="33"/>
        <end position="108"/>
    </location>
</feature>
<reference evidence="3" key="1">
    <citation type="submission" date="2016-06" db="EMBL/GenBank/DDBJ databases">
        <authorList>
            <person name="Sutton G."/>
            <person name="Brinkac L."/>
            <person name="Sanka R."/>
            <person name="Adams M."/>
            <person name="Lau E."/>
            <person name="Garcia-Basteiro A."/>
            <person name="Lopez-Varela E."/>
            <person name="Palencia S."/>
        </authorList>
    </citation>
    <scope>NUCLEOTIDE SEQUENCE [LARGE SCALE GENOMIC DNA]</scope>
    <source>
        <strain evidence="3">1274684.2</strain>
    </source>
</reference>
<dbReference type="InterPro" id="IPR052336">
    <property type="entry name" value="MlaD_Phospholipid_Transporter"/>
</dbReference>
<protein>
    <submittedName>
        <fullName evidence="2">Mammalian cell entry protein</fullName>
    </submittedName>
</protein>
<dbReference type="PANTHER" id="PTHR33371:SF4">
    <property type="entry name" value="INTERMEMBRANE PHOSPHOLIPID TRANSPORT SYSTEM BINDING PROTEIN MLAD"/>
    <property type="match status" value="1"/>
</dbReference>
<dbReference type="RefSeq" id="WP_065022911.1">
    <property type="nucleotide sequence ID" value="NZ_LZMF01000008.1"/>
</dbReference>
<dbReference type="PANTHER" id="PTHR33371">
    <property type="entry name" value="INTERMEMBRANE PHOSPHOLIPID TRANSPORT SYSTEM BINDING PROTEIN MLAD-RELATED"/>
    <property type="match status" value="1"/>
</dbReference>
<dbReference type="Pfam" id="PF02470">
    <property type="entry name" value="MlaD"/>
    <property type="match status" value="1"/>
</dbReference>
<evidence type="ECO:0000313" key="2">
    <source>
        <dbReference type="EMBL" id="OBK91101.1"/>
    </source>
</evidence>
<dbReference type="Proteomes" id="UP000093759">
    <property type="component" value="Unassembled WGS sequence"/>
</dbReference>
<proteinExistence type="predicted"/>
<dbReference type="InterPro" id="IPR003399">
    <property type="entry name" value="Mce/MlaD"/>
</dbReference>
<evidence type="ECO:0000313" key="3">
    <source>
        <dbReference type="Proteomes" id="UP000093759"/>
    </source>
</evidence>
<comment type="caution">
    <text evidence="2">The sequence shown here is derived from an EMBL/GenBank/DDBJ whole genome shotgun (WGS) entry which is preliminary data.</text>
</comment>
<gene>
    <name evidence="2" type="ORF">A5648_15470</name>
</gene>
<dbReference type="EMBL" id="LZMF01000008">
    <property type="protein sequence ID" value="OBK91101.1"/>
    <property type="molecule type" value="Genomic_DNA"/>
</dbReference>
<dbReference type="AlphaFoldDB" id="A0A1A3U876"/>
<evidence type="ECO:0000259" key="1">
    <source>
        <dbReference type="Pfam" id="PF02470"/>
    </source>
</evidence>
<dbReference type="NCBIfam" id="TIGR00996">
    <property type="entry name" value="Mtu_fam_mce"/>
    <property type="match status" value="1"/>
</dbReference>
<organism evidence="2 3">
    <name type="scientific">Mycolicibacter sinensis (strain JDM601)</name>
    <name type="common">Mycobacterium sinense</name>
    <dbReference type="NCBI Taxonomy" id="875328"/>
    <lineage>
        <taxon>Bacteria</taxon>
        <taxon>Bacillati</taxon>
        <taxon>Actinomycetota</taxon>
        <taxon>Actinomycetes</taxon>
        <taxon>Mycobacteriales</taxon>
        <taxon>Mycobacteriaceae</taxon>
        <taxon>Mycolicibacter</taxon>
    </lineage>
</organism>
<dbReference type="InterPro" id="IPR005693">
    <property type="entry name" value="Mce"/>
</dbReference>
<accession>A0A1A3U876</accession>
<dbReference type="GO" id="GO:0005576">
    <property type="term" value="C:extracellular region"/>
    <property type="evidence" value="ECO:0007669"/>
    <property type="project" value="TreeGrafter"/>
</dbReference>